<sequence>MDTATSPSNTELENEITESTEIALDLTLAFENEPPATVPIEKELPTKHQRDSQTDLNLMAKMSEPDENITVQEQAQLKEVKPPIVQIPQYPLRDSALGEHNGIDEIMRSMALKPIFEDVIAVLHGEPIDKLGTLNTSNLQESVRTAPHTELVQKTLNKVKVVKSAQEPNKENQLSNSANVNEVFSTNDALPDFELGPNGTRLLTEDLRKIKWKGVSSATRSLLDVMFDPETLATHTLSGYSLQDRICPLKGQLDPLKVKDLIYFLKQKFDCSEGRIRKIISQKCAVMNRLSSKLF</sequence>
<dbReference type="AlphaFoldDB" id="A0A034VA36"/>
<dbReference type="GO" id="GO:0003677">
    <property type="term" value="F:DNA binding"/>
    <property type="evidence" value="ECO:0007669"/>
    <property type="project" value="InterPro"/>
</dbReference>
<protein>
    <recommendedName>
        <fullName evidence="1">BEN domain-containing protein</fullName>
    </recommendedName>
</protein>
<accession>A0A034VA36</accession>
<feature type="domain" description="BEN" evidence="1">
    <location>
        <begin position="197"/>
        <end position="291"/>
    </location>
</feature>
<proteinExistence type="predicted"/>
<dbReference type="Pfam" id="PF10523">
    <property type="entry name" value="BEN"/>
    <property type="match status" value="1"/>
</dbReference>
<evidence type="ECO:0000259" key="1">
    <source>
        <dbReference type="PROSITE" id="PS51457"/>
    </source>
</evidence>
<dbReference type="SMART" id="SM01025">
    <property type="entry name" value="BEN"/>
    <property type="match status" value="1"/>
</dbReference>
<organism evidence="2">
    <name type="scientific">Bactrocera dorsalis</name>
    <name type="common">Oriental fruit fly</name>
    <name type="synonym">Dacus dorsalis</name>
    <dbReference type="NCBI Taxonomy" id="27457"/>
    <lineage>
        <taxon>Eukaryota</taxon>
        <taxon>Metazoa</taxon>
        <taxon>Ecdysozoa</taxon>
        <taxon>Arthropoda</taxon>
        <taxon>Hexapoda</taxon>
        <taxon>Insecta</taxon>
        <taxon>Pterygota</taxon>
        <taxon>Neoptera</taxon>
        <taxon>Endopterygota</taxon>
        <taxon>Diptera</taxon>
        <taxon>Brachycera</taxon>
        <taxon>Muscomorpha</taxon>
        <taxon>Tephritoidea</taxon>
        <taxon>Tephritidae</taxon>
        <taxon>Bactrocera</taxon>
        <taxon>Bactrocera</taxon>
    </lineage>
</organism>
<reference evidence="2" key="1">
    <citation type="journal article" date="2014" name="BMC Genomics">
        <title>Characterizing the developmental transcriptome of the oriental fruit fly, Bactrocera dorsalis (Diptera: Tephritidae) through comparative genomic analysis with Drosophila melanogaster utilizing modENCODE datasets.</title>
        <authorList>
            <person name="Geib S.M."/>
            <person name="Calla B."/>
            <person name="Hall B."/>
            <person name="Hou S."/>
            <person name="Manoukis N.C."/>
        </authorList>
    </citation>
    <scope>NUCLEOTIDE SEQUENCE</scope>
    <source>
        <strain evidence="2">Punador</strain>
    </source>
</reference>
<dbReference type="OrthoDB" id="8186171at2759"/>
<dbReference type="PROSITE" id="PS51457">
    <property type="entry name" value="BEN"/>
    <property type="match status" value="1"/>
</dbReference>
<evidence type="ECO:0000313" key="2">
    <source>
        <dbReference type="EMBL" id="JAC38630.1"/>
    </source>
</evidence>
<dbReference type="Gene3D" id="1.10.10.2590">
    <property type="entry name" value="BEN domain"/>
    <property type="match status" value="1"/>
</dbReference>
<name>A0A034VA36_BACDO</name>
<dbReference type="InterPro" id="IPR018379">
    <property type="entry name" value="BEN_domain"/>
</dbReference>
<dbReference type="EMBL" id="GAKP01020327">
    <property type="protein sequence ID" value="JAC38625.1"/>
    <property type="molecule type" value="Transcribed_RNA"/>
</dbReference>
<dbReference type="EMBL" id="GAKP01020322">
    <property type="protein sequence ID" value="JAC38630.1"/>
    <property type="molecule type" value="Transcribed_RNA"/>
</dbReference>